<keyword evidence="3" id="KW-0378">Hydrolase</keyword>
<dbReference type="InterPro" id="IPR054613">
    <property type="entry name" value="Peptidase_S78_dom"/>
</dbReference>
<dbReference type="Proteomes" id="UP000037267">
    <property type="component" value="Unassembled WGS sequence"/>
</dbReference>
<keyword evidence="1" id="KW-1188">Viral release from host cell</keyword>
<dbReference type="STRING" id="1503.CLPU_40c00030"/>
<evidence type="ECO:0000313" key="6">
    <source>
        <dbReference type="Proteomes" id="UP000037267"/>
    </source>
</evidence>
<organism evidence="5 6">
    <name type="scientific">Gottschalkia purinilytica</name>
    <name type="common">Clostridium purinilyticum</name>
    <dbReference type="NCBI Taxonomy" id="1503"/>
    <lineage>
        <taxon>Bacteria</taxon>
        <taxon>Bacillati</taxon>
        <taxon>Bacillota</taxon>
        <taxon>Tissierellia</taxon>
        <taxon>Tissierellales</taxon>
        <taxon>Gottschalkiaceae</taxon>
        <taxon>Gottschalkia</taxon>
    </lineage>
</organism>
<sequence>MEQRTFQIRNLQVRDNSSGKGATIGGYAAVFNQYTTIRDRWGDEFQEQIVPGAFEEALENNSILALYNHDWSNVLARKDVNMTLQEDDVGLKFEINLPDTQLSRDLSQLMAEGIVNQCSFGAYVKKNEWKFTEDGDFRILQELDLREITITPIPAYPQTNAEVRSVKGDQPVDKNWEKRKQEIINKYSKYTNKGDM</sequence>
<reference evidence="6" key="1">
    <citation type="submission" date="2015-07" db="EMBL/GenBank/DDBJ databases">
        <title>Draft genome sequence of the purine-degrading Gottschalkia purinilyticum DSM 1384 (formerly Clostridium purinilyticum).</title>
        <authorList>
            <person name="Poehlein A."/>
            <person name="Schiel-Bengelsdorf B."/>
            <person name="Bengelsdorf F.R."/>
            <person name="Daniel R."/>
            <person name="Duerre P."/>
        </authorList>
    </citation>
    <scope>NUCLEOTIDE SEQUENCE [LARGE SCALE GENOMIC DNA]</scope>
    <source>
        <strain evidence="6">DSM 1384</strain>
    </source>
</reference>
<dbReference type="InterPro" id="IPR006433">
    <property type="entry name" value="Prohead_protease"/>
</dbReference>
<evidence type="ECO:0000256" key="2">
    <source>
        <dbReference type="ARBA" id="ARBA00022670"/>
    </source>
</evidence>
<dbReference type="EMBL" id="LGSS01000040">
    <property type="protein sequence ID" value="KNF06971.1"/>
    <property type="molecule type" value="Genomic_DNA"/>
</dbReference>
<keyword evidence="2 5" id="KW-0645">Protease</keyword>
<dbReference type="Pfam" id="PF04586">
    <property type="entry name" value="Peptidase_S78"/>
    <property type="match status" value="1"/>
</dbReference>
<protein>
    <submittedName>
        <fullName evidence="5">Phage prohead protease, HK97 family</fullName>
    </submittedName>
</protein>
<keyword evidence="6" id="KW-1185">Reference proteome</keyword>
<accession>A0A0L0W661</accession>
<evidence type="ECO:0000259" key="4">
    <source>
        <dbReference type="Pfam" id="PF04586"/>
    </source>
</evidence>
<gene>
    <name evidence="5" type="ORF">CLPU_40c00030</name>
</gene>
<dbReference type="GO" id="GO:0008233">
    <property type="term" value="F:peptidase activity"/>
    <property type="evidence" value="ECO:0007669"/>
    <property type="project" value="UniProtKB-KW"/>
</dbReference>
<name>A0A0L0W661_GOTPU</name>
<dbReference type="AlphaFoldDB" id="A0A0L0W661"/>
<feature type="domain" description="Prohead serine protease" evidence="4">
    <location>
        <begin position="11"/>
        <end position="167"/>
    </location>
</feature>
<comment type="caution">
    <text evidence="5">The sequence shown here is derived from an EMBL/GenBank/DDBJ whole genome shotgun (WGS) entry which is preliminary data.</text>
</comment>
<dbReference type="NCBIfam" id="TIGR01543">
    <property type="entry name" value="proheadase_HK97"/>
    <property type="match status" value="1"/>
</dbReference>
<evidence type="ECO:0000256" key="1">
    <source>
        <dbReference type="ARBA" id="ARBA00022612"/>
    </source>
</evidence>
<evidence type="ECO:0000313" key="5">
    <source>
        <dbReference type="EMBL" id="KNF06971.1"/>
    </source>
</evidence>
<evidence type="ECO:0000256" key="3">
    <source>
        <dbReference type="ARBA" id="ARBA00022801"/>
    </source>
</evidence>
<dbReference type="GO" id="GO:0006508">
    <property type="term" value="P:proteolysis"/>
    <property type="evidence" value="ECO:0007669"/>
    <property type="project" value="UniProtKB-KW"/>
</dbReference>
<proteinExistence type="predicted"/>
<dbReference type="OrthoDB" id="64791at2"/>